<evidence type="ECO:0000313" key="2">
    <source>
        <dbReference type="Proteomes" id="UP000011080"/>
    </source>
</evidence>
<proteinExistence type="predicted"/>
<dbReference type="EMBL" id="JH884614">
    <property type="protein sequence ID" value="ELR45074.1"/>
    <property type="molecule type" value="Genomic_DNA"/>
</dbReference>
<sequence length="54" mass="6134">MAVSLTTFSGPRTKMGILETNQCLSSQLEKRKQDFQKLTEKFLMSQATVYFLAS</sequence>
<evidence type="ECO:0000313" key="1">
    <source>
        <dbReference type="EMBL" id="ELR45074.1"/>
    </source>
</evidence>
<dbReference type="Proteomes" id="UP000011080">
    <property type="component" value="Unassembled WGS sequence"/>
</dbReference>
<dbReference type="AlphaFoldDB" id="L8HP52"/>
<accession>L8HP52</accession>
<name>L8HP52_9CETA</name>
<feature type="non-terminal residue" evidence="1">
    <location>
        <position position="54"/>
    </location>
</feature>
<reference evidence="1 2" key="1">
    <citation type="journal article" date="2012" name="Nat. Genet.">
        <title>The yak genome and adaptation to life at high altitude.</title>
        <authorList>
            <person name="Qiu Q."/>
            <person name="Zhang G."/>
            <person name="Ma T."/>
            <person name="Qian W."/>
            <person name="Wang J."/>
            <person name="Ye Z."/>
            <person name="Cao C."/>
            <person name="Hu Q."/>
            <person name="Kim J."/>
            <person name="Larkin D.M."/>
            <person name="Auvil L."/>
            <person name="Capitanu B."/>
            <person name="Ma J."/>
            <person name="Lewin H.A."/>
            <person name="Qian X."/>
            <person name="Lang Y."/>
            <person name="Zhou R."/>
            <person name="Wang L."/>
            <person name="Wang K."/>
            <person name="Xia J."/>
            <person name="Liao S."/>
            <person name="Pan S."/>
            <person name="Lu X."/>
            <person name="Hou H."/>
            <person name="Wang Y."/>
            <person name="Zang X."/>
            <person name="Yin Y."/>
            <person name="Ma H."/>
            <person name="Zhang J."/>
            <person name="Wang Z."/>
            <person name="Zhang Y."/>
            <person name="Zhang D."/>
            <person name="Yonezawa T."/>
            <person name="Hasegawa M."/>
            <person name="Zhong Y."/>
            <person name="Liu W."/>
            <person name="Zhang Y."/>
            <person name="Huang Z."/>
            <person name="Zhang S."/>
            <person name="Long R."/>
            <person name="Yang H."/>
            <person name="Wang J."/>
            <person name="Lenstra J.A."/>
            <person name="Cooper D.N."/>
            <person name="Wu Y."/>
            <person name="Wang J."/>
            <person name="Shi P."/>
            <person name="Wang J."/>
            <person name="Liu J."/>
        </authorList>
    </citation>
    <scope>NUCLEOTIDE SEQUENCE [LARGE SCALE GENOMIC DNA]</scope>
    <source>
        <strain evidence="2">yakQH1</strain>
    </source>
</reference>
<organism evidence="1 2">
    <name type="scientific">Bos mutus</name>
    <name type="common">wild yak</name>
    <dbReference type="NCBI Taxonomy" id="72004"/>
    <lineage>
        <taxon>Eukaryota</taxon>
        <taxon>Metazoa</taxon>
        <taxon>Chordata</taxon>
        <taxon>Craniata</taxon>
        <taxon>Vertebrata</taxon>
        <taxon>Euteleostomi</taxon>
        <taxon>Mammalia</taxon>
        <taxon>Eutheria</taxon>
        <taxon>Laurasiatheria</taxon>
        <taxon>Artiodactyla</taxon>
        <taxon>Ruminantia</taxon>
        <taxon>Pecora</taxon>
        <taxon>Bovidae</taxon>
        <taxon>Bovinae</taxon>
        <taxon>Bos</taxon>
    </lineage>
</organism>
<gene>
    <name evidence="1" type="ORF">M91_10083</name>
</gene>
<protein>
    <submittedName>
        <fullName evidence="1">Putative neuroblastoma breakpoint family member 6-like protein</fullName>
    </submittedName>
</protein>